<dbReference type="InterPro" id="IPR001584">
    <property type="entry name" value="Integrase_cat-core"/>
</dbReference>
<dbReference type="NCBIfam" id="NF033516">
    <property type="entry name" value="transpos_IS3"/>
    <property type="match status" value="1"/>
</dbReference>
<dbReference type="InterPro" id="IPR012337">
    <property type="entry name" value="RNaseH-like_sf"/>
</dbReference>
<protein>
    <submittedName>
        <fullName evidence="3">Integrase catalytic region</fullName>
    </submittedName>
</protein>
<dbReference type="PROSITE" id="PS50994">
    <property type="entry name" value="INTEGRASE"/>
    <property type="match status" value="1"/>
</dbReference>
<evidence type="ECO:0000256" key="1">
    <source>
        <dbReference type="SAM" id="MobiDB-lite"/>
    </source>
</evidence>
<dbReference type="Gene3D" id="3.30.420.10">
    <property type="entry name" value="Ribonuclease H-like superfamily/Ribonuclease H"/>
    <property type="match status" value="1"/>
</dbReference>
<dbReference type="PANTHER" id="PTHR46889">
    <property type="entry name" value="TRANSPOSASE INSF FOR INSERTION SEQUENCE IS3B-RELATED"/>
    <property type="match status" value="1"/>
</dbReference>
<reference evidence="3" key="2">
    <citation type="submission" date="2011-04" db="EMBL/GenBank/DDBJ databases">
        <authorList>
            <person name="Genoscope - CEA"/>
        </authorList>
    </citation>
    <scope>NUCLEOTIDE SEQUENCE</scope>
    <source>
        <strain evidence="3">R24</strain>
    </source>
</reference>
<dbReference type="InterPro" id="IPR048020">
    <property type="entry name" value="Transpos_IS3"/>
</dbReference>
<dbReference type="SUPFAM" id="SSF53098">
    <property type="entry name" value="Ribonuclease H-like"/>
    <property type="match status" value="1"/>
</dbReference>
<organism evidence="3">
    <name type="scientific">Ralstonia syzygii R24</name>
    <dbReference type="NCBI Taxonomy" id="907261"/>
    <lineage>
        <taxon>Bacteria</taxon>
        <taxon>Pseudomonadati</taxon>
        <taxon>Pseudomonadota</taxon>
        <taxon>Betaproteobacteria</taxon>
        <taxon>Burkholderiales</taxon>
        <taxon>Burkholderiaceae</taxon>
        <taxon>Ralstonia</taxon>
        <taxon>Ralstonia solanacearum species complex</taxon>
    </lineage>
</organism>
<name>G3A0M2_9RALS</name>
<dbReference type="InterPro" id="IPR036397">
    <property type="entry name" value="RNaseH_sf"/>
</dbReference>
<dbReference type="Pfam" id="PF00665">
    <property type="entry name" value="rve"/>
    <property type="match status" value="1"/>
</dbReference>
<dbReference type="InterPro" id="IPR050900">
    <property type="entry name" value="Transposase_IS3/IS150/IS904"/>
</dbReference>
<dbReference type="PANTHER" id="PTHR46889:SF5">
    <property type="entry name" value="INTEGRASE PROTEIN"/>
    <property type="match status" value="1"/>
</dbReference>
<sequence>MEAAKKRTQRDYSLAFKLSVVEQVERGELSYKQPSRGTEFRVARQCWYGVASTVCRTGEACPGRRQASSGMSEKEPQALTPEQRIKELEVQLKEAKEKGGAVRGRGRHHATRLRGGGKKALGQVISQRLVQGLSVERACRYIGISRQAYYKRCARERTCSAQAEQVTTLVRHVRLRQPRLGTRKLHHLLAPELSQAGIALGRDRLFDLLRAARLLVPTQRAYHKTTHSHHRFRRHPNLLKEGPGQIIPTGPEQVWVADITYLPTAQRCAYLSLVTDAYSRKIVGYHVHDSLHAESVSRALKMALKTRQTRQPLVHHSDRGIQYCSAEYQRLHKRHGLTCSMTDGYDCYQNALAERVNGILKGELLLSRPANLEQAARMVAQSVHIYNHERPHQALKYETPDAVHRASSG</sequence>
<dbReference type="GO" id="GO:0003676">
    <property type="term" value="F:nucleic acid binding"/>
    <property type="evidence" value="ECO:0007669"/>
    <property type="project" value="InterPro"/>
</dbReference>
<reference evidence="3" key="1">
    <citation type="journal article" date="2011" name="PLoS ONE">
        <title>Ralstonia syzygii, the Blood Disease Bacterium and some Asian R. solanacearum strains form a single genomic species despite divergent lifestyles.</title>
        <authorList>
            <person name="Remenant B."/>
            <person name="de Cambiaire J.C."/>
            <person name="Cellier G."/>
            <person name="Jacobs J.M."/>
            <person name="Mangenot S."/>
            <person name="Barbe V."/>
            <person name="Lajus A."/>
            <person name="Vallenet D."/>
            <person name="Medigue C."/>
            <person name="Fegan M."/>
            <person name="Allen C."/>
            <person name="Prior P."/>
        </authorList>
    </citation>
    <scope>NUCLEOTIDE SEQUENCE</scope>
    <source>
        <strain evidence="3">R24</strain>
    </source>
</reference>
<feature type="domain" description="Integrase catalytic" evidence="2">
    <location>
        <begin position="247"/>
        <end position="408"/>
    </location>
</feature>
<evidence type="ECO:0000259" key="2">
    <source>
        <dbReference type="PROSITE" id="PS50994"/>
    </source>
</evidence>
<dbReference type="GO" id="GO:0015074">
    <property type="term" value="P:DNA integration"/>
    <property type="evidence" value="ECO:0007669"/>
    <property type="project" value="InterPro"/>
</dbReference>
<accession>G3A0M2</accession>
<gene>
    <name evidence="3" type="ORF">RALSY_10715</name>
</gene>
<dbReference type="AlphaFoldDB" id="G3A0M2"/>
<proteinExistence type="predicted"/>
<evidence type="ECO:0000313" key="3">
    <source>
        <dbReference type="EMBL" id="CCA84735.1"/>
    </source>
</evidence>
<feature type="region of interest" description="Disordered" evidence="1">
    <location>
        <begin position="96"/>
        <end position="115"/>
    </location>
</feature>
<feature type="compositionally biased region" description="Basic residues" evidence="1">
    <location>
        <begin position="104"/>
        <end position="115"/>
    </location>
</feature>
<dbReference type="EMBL" id="FR854086">
    <property type="protein sequence ID" value="CCA84735.1"/>
    <property type="molecule type" value="Genomic_DNA"/>
</dbReference>